<name>A0AAV9WVG3_9PEZI</name>
<dbReference type="Proteomes" id="UP001365542">
    <property type="component" value="Unassembled WGS sequence"/>
</dbReference>
<protein>
    <submittedName>
        <fullName evidence="2">Uncharacterized protein</fullName>
    </submittedName>
</protein>
<evidence type="ECO:0000256" key="1">
    <source>
        <dbReference type="SAM" id="MobiDB-lite"/>
    </source>
</evidence>
<proteinExistence type="predicted"/>
<feature type="region of interest" description="Disordered" evidence="1">
    <location>
        <begin position="84"/>
        <end position="105"/>
    </location>
</feature>
<gene>
    <name evidence="2" type="ORF">TWF694_004555</name>
</gene>
<reference evidence="2 3" key="1">
    <citation type="submission" date="2019-10" db="EMBL/GenBank/DDBJ databases">
        <authorList>
            <person name="Palmer J.M."/>
        </authorList>
    </citation>
    <scope>NUCLEOTIDE SEQUENCE [LARGE SCALE GENOMIC DNA]</scope>
    <source>
        <strain evidence="2 3">TWF694</strain>
    </source>
</reference>
<accession>A0AAV9WVG3</accession>
<comment type="caution">
    <text evidence="2">The sequence shown here is derived from an EMBL/GenBank/DDBJ whole genome shotgun (WGS) entry which is preliminary data.</text>
</comment>
<organism evidence="2 3">
    <name type="scientific">Orbilia ellipsospora</name>
    <dbReference type="NCBI Taxonomy" id="2528407"/>
    <lineage>
        <taxon>Eukaryota</taxon>
        <taxon>Fungi</taxon>
        <taxon>Dikarya</taxon>
        <taxon>Ascomycota</taxon>
        <taxon>Pezizomycotina</taxon>
        <taxon>Orbiliomycetes</taxon>
        <taxon>Orbiliales</taxon>
        <taxon>Orbiliaceae</taxon>
        <taxon>Orbilia</taxon>
    </lineage>
</organism>
<dbReference type="AlphaFoldDB" id="A0AAV9WVG3"/>
<feature type="compositionally biased region" description="Low complexity" evidence="1">
    <location>
        <begin position="309"/>
        <end position="352"/>
    </location>
</feature>
<evidence type="ECO:0000313" key="3">
    <source>
        <dbReference type="Proteomes" id="UP001365542"/>
    </source>
</evidence>
<feature type="region of interest" description="Disordered" evidence="1">
    <location>
        <begin position="309"/>
        <end position="366"/>
    </location>
</feature>
<dbReference type="EMBL" id="JAVHJO010000015">
    <property type="protein sequence ID" value="KAK6527571.1"/>
    <property type="molecule type" value="Genomic_DNA"/>
</dbReference>
<sequence length="366" mass="38468">MIPARDIPSYLGVLLPVLPMVFSQFENTTTTTIFSIVANPSTVTSTIIPLCNQVTWAALSSVSSSSSTSLLSTISTTIISTIPTPSTTSTASTTSTTPTTPTSTTGTIVISVSSAPNPSITAGDFDGDENTAFVLQGTGVYDQLYLELDPTTSQLLLAAYGQYPLLPLSLTSSATSNGTLQNANNANQILYVTYDSSVVATFPDEDPTVLTVIRAVKYGSPVGLTEDDWTLEWFWNETTSQVQLLHEGQVWSFYTTISPTSEDADGDTYALYMYPDSINLSSDVYFMAVDFEADLAGDYPSSAFSTVASTSTSTSSSTSTSKTSSTSSSTSSTSTSTSTTTTTTSTSTSSKTMFVSPTNAAGPTKK</sequence>
<feature type="compositionally biased region" description="Polar residues" evidence="1">
    <location>
        <begin position="353"/>
        <end position="366"/>
    </location>
</feature>
<evidence type="ECO:0000313" key="2">
    <source>
        <dbReference type="EMBL" id="KAK6527571.1"/>
    </source>
</evidence>
<keyword evidence="3" id="KW-1185">Reference proteome</keyword>